<reference evidence="3 4" key="1">
    <citation type="submission" date="2017-07" db="EMBL/GenBank/DDBJ databases">
        <title>Genome sequencing and assembly of Paenibacillus rigui.</title>
        <authorList>
            <person name="Mayilraj S."/>
        </authorList>
    </citation>
    <scope>NUCLEOTIDE SEQUENCE [LARGE SCALE GENOMIC DNA]</scope>
    <source>
        <strain evidence="3 4">JCM 16352</strain>
    </source>
</reference>
<dbReference type="EMBL" id="NMQW01000020">
    <property type="protein sequence ID" value="OXM85552.1"/>
    <property type="molecule type" value="Genomic_DNA"/>
</dbReference>
<name>A0A229UQ52_9BACL</name>
<comment type="caution">
    <text evidence="3">The sequence shown here is derived from an EMBL/GenBank/DDBJ whole genome shotgun (WGS) entry which is preliminary data.</text>
</comment>
<feature type="compositionally biased region" description="Low complexity" evidence="1">
    <location>
        <begin position="81"/>
        <end position="99"/>
    </location>
</feature>
<keyword evidence="2" id="KW-1133">Transmembrane helix</keyword>
<keyword evidence="2" id="KW-0472">Membrane</keyword>
<sequence length="105" mass="11481">MKHRIQWTPLKAIVLFVITACFIGGLFCYPGSFFYNHREFVPVQPQATDRNIPNDGSSFSLLYHKEQGTGWTPSVTEALQPSPAAKTSPSADPTASSPAVALSQR</sequence>
<proteinExistence type="predicted"/>
<evidence type="ECO:0000313" key="4">
    <source>
        <dbReference type="Proteomes" id="UP000215509"/>
    </source>
</evidence>
<protein>
    <submittedName>
        <fullName evidence="3">Uncharacterized protein</fullName>
    </submittedName>
</protein>
<evidence type="ECO:0000256" key="2">
    <source>
        <dbReference type="SAM" id="Phobius"/>
    </source>
</evidence>
<evidence type="ECO:0000313" key="3">
    <source>
        <dbReference type="EMBL" id="OXM85552.1"/>
    </source>
</evidence>
<feature type="region of interest" description="Disordered" evidence="1">
    <location>
        <begin position="72"/>
        <end position="105"/>
    </location>
</feature>
<evidence type="ECO:0000256" key="1">
    <source>
        <dbReference type="SAM" id="MobiDB-lite"/>
    </source>
</evidence>
<gene>
    <name evidence="3" type="ORF">CF651_14265</name>
</gene>
<dbReference type="RefSeq" id="WP_094015543.1">
    <property type="nucleotide sequence ID" value="NZ_NMQW01000020.1"/>
</dbReference>
<organism evidence="3 4">
    <name type="scientific">Paenibacillus rigui</name>
    <dbReference type="NCBI Taxonomy" id="554312"/>
    <lineage>
        <taxon>Bacteria</taxon>
        <taxon>Bacillati</taxon>
        <taxon>Bacillota</taxon>
        <taxon>Bacilli</taxon>
        <taxon>Bacillales</taxon>
        <taxon>Paenibacillaceae</taxon>
        <taxon>Paenibacillus</taxon>
    </lineage>
</organism>
<keyword evidence="2" id="KW-0812">Transmembrane</keyword>
<feature type="transmembrane region" description="Helical" evidence="2">
    <location>
        <begin position="12"/>
        <end position="35"/>
    </location>
</feature>
<accession>A0A229UQ52</accession>
<dbReference type="AlphaFoldDB" id="A0A229UQ52"/>
<dbReference type="Proteomes" id="UP000215509">
    <property type="component" value="Unassembled WGS sequence"/>
</dbReference>
<keyword evidence="4" id="KW-1185">Reference proteome</keyword>